<dbReference type="Proteomes" id="UP001148629">
    <property type="component" value="Unassembled WGS sequence"/>
</dbReference>
<evidence type="ECO:0000313" key="1">
    <source>
        <dbReference type="EMBL" id="KAJ3534050.1"/>
    </source>
</evidence>
<proteinExistence type="predicted"/>
<accession>A0ACC1S8B7</accession>
<gene>
    <name evidence="1" type="ORF">NM208_g7706</name>
</gene>
<comment type="caution">
    <text evidence="1">The sequence shown here is derived from an EMBL/GenBank/DDBJ whole genome shotgun (WGS) entry which is preliminary data.</text>
</comment>
<evidence type="ECO:0000313" key="2">
    <source>
        <dbReference type="Proteomes" id="UP001148629"/>
    </source>
</evidence>
<keyword evidence="2" id="KW-1185">Reference proteome</keyword>
<name>A0ACC1S8B7_9HYPO</name>
<reference evidence="1" key="1">
    <citation type="submission" date="2022-08" db="EMBL/GenBank/DDBJ databases">
        <title>Genome Sequence of Fusarium decemcellulare.</title>
        <authorList>
            <person name="Buettner E."/>
        </authorList>
    </citation>
    <scope>NUCLEOTIDE SEQUENCE</scope>
    <source>
        <strain evidence="1">Babe19</strain>
    </source>
</reference>
<sequence>MPESCSSTSTLVDALTTERDELKGKLTEAEANAAQLQEKVASVDALTAERDELTKKLETAEREGVILNHLRTENKDLMAQLEEAKKAQQAASKEVTSLRAQVDTLIAQLNNNGIPTRTKSGGRKPIKDPKRREEMVIVRDPRDRLGAIHIVRRRNLNSSTTRSSSQSEGSADA</sequence>
<organism evidence="1 2">
    <name type="scientific">Fusarium decemcellulare</name>
    <dbReference type="NCBI Taxonomy" id="57161"/>
    <lineage>
        <taxon>Eukaryota</taxon>
        <taxon>Fungi</taxon>
        <taxon>Dikarya</taxon>
        <taxon>Ascomycota</taxon>
        <taxon>Pezizomycotina</taxon>
        <taxon>Sordariomycetes</taxon>
        <taxon>Hypocreomycetidae</taxon>
        <taxon>Hypocreales</taxon>
        <taxon>Nectriaceae</taxon>
        <taxon>Fusarium</taxon>
        <taxon>Fusarium decemcellulare species complex</taxon>
    </lineage>
</organism>
<dbReference type="EMBL" id="JANRMS010000815">
    <property type="protein sequence ID" value="KAJ3534050.1"/>
    <property type="molecule type" value="Genomic_DNA"/>
</dbReference>
<protein>
    <submittedName>
        <fullName evidence="1">Uncharacterized protein</fullName>
    </submittedName>
</protein>